<evidence type="ECO:0000256" key="1">
    <source>
        <dbReference type="SAM" id="MobiDB-lite"/>
    </source>
</evidence>
<keyword evidence="2" id="KW-0560">Oxidoreductase</keyword>
<sequence>MSEMFSCIKSTGQGRRTTTTVTHRMACKDNGPDKIGQLISQRSVKNIL</sequence>
<keyword evidence="2" id="KW-0503">Monooxygenase</keyword>
<gene>
    <name evidence="2" type="ORF">RIB2604_00601880</name>
</gene>
<organism evidence="2 3">
    <name type="scientific">Aspergillus kawachii</name>
    <name type="common">White koji mold</name>
    <name type="synonym">Aspergillus awamori var. kawachi</name>
    <dbReference type="NCBI Taxonomy" id="1069201"/>
    <lineage>
        <taxon>Eukaryota</taxon>
        <taxon>Fungi</taxon>
        <taxon>Dikarya</taxon>
        <taxon>Ascomycota</taxon>
        <taxon>Pezizomycotina</taxon>
        <taxon>Eurotiomycetes</taxon>
        <taxon>Eurotiomycetidae</taxon>
        <taxon>Eurotiales</taxon>
        <taxon>Aspergillaceae</taxon>
        <taxon>Aspergillus</taxon>
        <taxon>Aspergillus subgen. Circumdati</taxon>
    </lineage>
</organism>
<feature type="compositionally biased region" description="Low complexity" evidence="1">
    <location>
        <begin position="11"/>
        <end position="21"/>
    </location>
</feature>
<reference evidence="2 3" key="1">
    <citation type="journal article" date="2016" name="DNA Res.">
        <title>Genome sequence of Aspergillus luchuensis NBRC 4314.</title>
        <authorList>
            <person name="Yamada O."/>
            <person name="Machida M."/>
            <person name="Hosoyama A."/>
            <person name="Goto M."/>
            <person name="Takahashi T."/>
            <person name="Futagami T."/>
            <person name="Yamagata Y."/>
            <person name="Takeuchi M."/>
            <person name="Kobayashi T."/>
            <person name="Koike H."/>
            <person name="Abe K."/>
            <person name="Asai K."/>
            <person name="Arita M."/>
            <person name="Fujita N."/>
            <person name="Fukuda K."/>
            <person name="Higa K."/>
            <person name="Horikawa H."/>
            <person name="Ishikawa T."/>
            <person name="Jinno K."/>
            <person name="Kato Y."/>
            <person name="Kirimura K."/>
            <person name="Mizutani O."/>
            <person name="Nakasone K."/>
            <person name="Sano M."/>
            <person name="Shiraishi Y."/>
            <person name="Tsukahara M."/>
            <person name="Gomi K."/>
        </authorList>
    </citation>
    <scope>NUCLEOTIDE SEQUENCE [LARGE SCALE GENOMIC DNA]</scope>
    <source>
        <strain evidence="2 3">RIB 2604</strain>
    </source>
</reference>
<feature type="region of interest" description="Disordered" evidence="1">
    <location>
        <begin position="1"/>
        <end position="21"/>
    </location>
</feature>
<reference evidence="3" key="2">
    <citation type="submission" date="2016-02" db="EMBL/GenBank/DDBJ databases">
        <title>Genome sequencing of Aspergillus luchuensis NBRC 4314.</title>
        <authorList>
            <person name="Yamada O."/>
        </authorList>
    </citation>
    <scope>NUCLEOTIDE SEQUENCE [LARGE SCALE GENOMIC DNA]</scope>
    <source>
        <strain evidence="3">RIB 2604</strain>
    </source>
</reference>
<name>A0A146F051_ASPKA</name>
<dbReference type="AlphaFoldDB" id="A0A146F051"/>
<evidence type="ECO:0000313" key="2">
    <source>
        <dbReference type="EMBL" id="GAT19608.1"/>
    </source>
</evidence>
<comment type="caution">
    <text evidence="2">The sequence shown here is derived from an EMBL/GenBank/DDBJ whole genome shotgun (WGS) entry which is preliminary data.</text>
</comment>
<dbReference type="GO" id="GO:0004497">
    <property type="term" value="F:monooxygenase activity"/>
    <property type="evidence" value="ECO:0007669"/>
    <property type="project" value="UniProtKB-KW"/>
</dbReference>
<proteinExistence type="predicted"/>
<evidence type="ECO:0000313" key="3">
    <source>
        <dbReference type="Proteomes" id="UP000075230"/>
    </source>
</evidence>
<dbReference type="EMBL" id="BCWF01000006">
    <property type="protein sequence ID" value="GAT19608.1"/>
    <property type="molecule type" value="Genomic_DNA"/>
</dbReference>
<protein>
    <submittedName>
        <fullName evidence="2">Cytochrome P450 monooxygenase</fullName>
    </submittedName>
</protein>
<accession>A0A146F051</accession>
<dbReference type="Proteomes" id="UP000075230">
    <property type="component" value="Unassembled WGS sequence"/>
</dbReference>